<keyword evidence="5 6" id="KW-0472">Membrane</keyword>
<dbReference type="GO" id="GO:0007165">
    <property type="term" value="P:signal transduction"/>
    <property type="evidence" value="ECO:0007669"/>
    <property type="project" value="TreeGrafter"/>
</dbReference>
<dbReference type="GO" id="GO:0005886">
    <property type="term" value="C:plasma membrane"/>
    <property type="evidence" value="ECO:0007669"/>
    <property type="project" value="TreeGrafter"/>
</dbReference>
<dbReference type="AlphaFoldDB" id="A0A4Z2E0G6"/>
<comment type="caution">
    <text evidence="8">The sequence shown here is derived from an EMBL/GenBank/DDBJ whole genome shotgun (WGS) entry which is preliminary data.</text>
</comment>
<evidence type="ECO:0000313" key="9">
    <source>
        <dbReference type="Proteomes" id="UP000314294"/>
    </source>
</evidence>
<dbReference type="PANTHER" id="PTHR10165">
    <property type="entry name" value="LIPID PHOSPHATE PHOSPHATASE"/>
    <property type="match status" value="1"/>
</dbReference>
<dbReference type="InterPro" id="IPR000326">
    <property type="entry name" value="PAP2/HPO"/>
</dbReference>
<dbReference type="GO" id="GO:0007409">
    <property type="term" value="P:axonogenesis"/>
    <property type="evidence" value="ECO:0007669"/>
    <property type="project" value="TreeGrafter"/>
</dbReference>
<dbReference type="Proteomes" id="UP000314294">
    <property type="component" value="Unassembled WGS sequence"/>
</dbReference>
<accession>A0A4Z2E0G6</accession>
<keyword evidence="3 6" id="KW-0812">Transmembrane</keyword>
<comment type="similarity">
    <text evidence="2">Belongs to the PA-phosphatase related phosphoesterase family.</text>
</comment>
<evidence type="ECO:0000256" key="3">
    <source>
        <dbReference type="ARBA" id="ARBA00022692"/>
    </source>
</evidence>
<keyword evidence="9" id="KW-1185">Reference proteome</keyword>
<dbReference type="OrthoDB" id="8907274at2759"/>
<evidence type="ECO:0000256" key="4">
    <source>
        <dbReference type="ARBA" id="ARBA00022989"/>
    </source>
</evidence>
<evidence type="ECO:0000256" key="1">
    <source>
        <dbReference type="ARBA" id="ARBA00004141"/>
    </source>
</evidence>
<evidence type="ECO:0000256" key="2">
    <source>
        <dbReference type="ARBA" id="ARBA00008816"/>
    </source>
</evidence>
<dbReference type="PANTHER" id="PTHR10165:SF13">
    <property type="entry name" value="PHOSPHOLIPID PHOSPHATASE-RELATED PROTEIN TYPE 4"/>
    <property type="match status" value="1"/>
</dbReference>
<dbReference type="GO" id="GO:0046839">
    <property type="term" value="P:phospholipid dephosphorylation"/>
    <property type="evidence" value="ECO:0007669"/>
    <property type="project" value="TreeGrafter"/>
</dbReference>
<name>A0A4Z2E0G6_9TELE</name>
<feature type="domain" description="Phosphatidic acid phosphatase type 2/haloperoxidase" evidence="7">
    <location>
        <begin position="15"/>
        <end position="58"/>
    </location>
</feature>
<dbReference type="Gene3D" id="1.20.144.10">
    <property type="entry name" value="Phosphatidic acid phosphatase type 2/haloperoxidase"/>
    <property type="match status" value="1"/>
</dbReference>
<feature type="transmembrane region" description="Helical" evidence="6">
    <location>
        <begin position="17"/>
        <end position="35"/>
    </location>
</feature>
<gene>
    <name evidence="8" type="primary">PLPPR4_0</name>
    <name evidence="8" type="ORF">EYF80_068006</name>
</gene>
<dbReference type="SUPFAM" id="SSF48317">
    <property type="entry name" value="Acid phosphatase/Vanadium-dependent haloperoxidase"/>
    <property type="match status" value="1"/>
</dbReference>
<evidence type="ECO:0000256" key="5">
    <source>
        <dbReference type="ARBA" id="ARBA00023136"/>
    </source>
</evidence>
<evidence type="ECO:0000256" key="6">
    <source>
        <dbReference type="SAM" id="Phobius"/>
    </source>
</evidence>
<proteinExistence type="inferred from homology"/>
<protein>
    <submittedName>
        <fullName evidence="8">Phospholipid phosphatase-related protein type 4</fullName>
    </submittedName>
</protein>
<sequence length="61" mass="6787">MYFNTVLTDSAKLLKPLLVFSFVMLAILAGLTRIIQFRNHPADVYCGWLLGSAIAVYLVTP</sequence>
<dbReference type="InterPro" id="IPR043216">
    <property type="entry name" value="PAP-like"/>
</dbReference>
<evidence type="ECO:0000259" key="7">
    <source>
        <dbReference type="Pfam" id="PF01569"/>
    </source>
</evidence>
<evidence type="ECO:0000313" key="8">
    <source>
        <dbReference type="EMBL" id="TNN21882.1"/>
    </source>
</evidence>
<dbReference type="EMBL" id="SRLO01025354">
    <property type="protein sequence ID" value="TNN21882.1"/>
    <property type="molecule type" value="Genomic_DNA"/>
</dbReference>
<dbReference type="InterPro" id="IPR036938">
    <property type="entry name" value="PAP2/HPO_sf"/>
</dbReference>
<reference evidence="8 9" key="1">
    <citation type="submission" date="2019-03" db="EMBL/GenBank/DDBJ databases">
        <title>First draft genome of Liparis tanakae, snailfish: a comprehensive survey of snailfish specific genes.</title>
        <authorList>
            <person name="Kim W."/>
            <person name="Song I."/>
            <person name="Jeong J.-H."/>
            <person name="Kim D."/>
            <person name="Kim S."/>
            <person name="Ryu S."/>
            <person name="Song J.Y."/>
            <person name="Lee S.K."/>
        </authorList>
    </citation>
    <scope>NUCLEOTIDE SEQUENCE [LARGE SCALE GENOMIC DNA]</scope>
    <source>
        <tissue evidence="8">Muscle</tissue>
    </source>
</reference>
<organism evidence="8 9">
    <name type="scientific">Liparis tanakae</name>
    <name type="common">Tanaka's snailfish</name>
    <dbReference type="NCBI Taxonomy" id="230148"/>
    <lineage>
        <taxon>Eukaryota</taxon>
        <taxon>Metazoa</taxon>
        <taxon>Chordata</taxon>
        <taxon>Craniata</taxon>
        <taxon>Vertebrata</taxon>
        <taxon>Euteleostomi</taxon>
        <taxon>Actinopterygii</taxon>
        <taxon>Neopterygii</taxon>
        <taxon>Teleostei</taxon>
        <taxon>Neoteleostei</taxon>
        <taxon>Acanthomorphata</taxon>
        <taxon>Eupercaria</taxon>
        <taxon>Perciformes</taxon>
        <taxon>Cottioidei</taxon>
        <taxon>Cottales</taxon>
        <taxon>Liparidae</taxon>
        <taxon>Liparis</taxon>
    </lineage>
</organism>
<dbReference type="Pfam" id="PF01569">
    <property type="entry name" value="PAP2"/>
    <property type="match status" value="1"/>
</dbReference>
<dbReference type="GO" id="GO:0006644">
    <property type="term" value="P:phospholipid metabolic process"/>
    <property type="evidence" value="ECO:0007669"/>
    <property type="project" value="InterPro"/>
</dbReference>
<keyword evidence="4 6" id="KW-1133">Transmembrane helix</keyword>
<dbReference type="GO" id="GO:0008195">
    <property type="term" value="F:phosphatidate phosphatase activity"/>
    <property type="evidence" value="ECO:0007669"/>
    <property type="project" value="TreeGrafter"/>
</dbReference>
<comment type="subcellular location">
    <subcellularLocation>
        <location evidence="1">Membrane</location>
        <topology evidence="1">Multi-pass membrane protein</topology>
    </subcellularLocation>
</comment>